<keyword evidence="8" id="KW-0560">Oxidoreductase</keyword>
<evidence type="ECO:0000256" key="8">
    <source>
        <dbReference type="ARBA" id="ARBA00023002"/>
    </source>
</evidence>
<evidence type="ECO:0000256" key="10">
    <source>
        <dbReference type="ARBA" id="ARBA00023033"/>
    </source>
</evidence>
<reference evidence="15" key="1">
    <citation type="journal article" date="2020" name="Stud. Mycol.">
        <title>101 Dothideomycetes genomes: A test case for predicting lifestyles and emergence of pathogens.</title>
        <authorList>
            <person name="Haridas S."/>
            <person name="Albert R."/>
            <person name="Binder M."/>
            <person name="Bloem J."/>
            <person name="LaButti K."/>
            <person name="Salamov A."/>
            <person name="Andreopoulos B."/>
            <person name="Baker S."/>
            <person name="Barry K."/>
            <person name="Bills G."/>
            <person name="Bluhm B."/>
            <person name="Cannon C."/>
            <person name="Castanera R."/>
            <person name="Culley D."/>
            <person name="Daum C."/>
            <person name="Ezra D."/>
            <person name="Gonzalez J."/>
            <person name="Henrissat B."/>
            <person name="Kuo A."/>
            <person name="Liang C."/>
            <person name="Lipzen A."/>
            <person name="Lutzoni F."/>
            <person name="Magnuson J."/>
            <person name="Mondo S."/>
            <person name="Nolan M."/>
            <person name="Ohm R."/>
            <person name="Pangilinan J."/>
            <person name="Park H.-J."/>
            <person name="Ramirez L."/>
            <person name="Alfaro M."/>
            <person name="Sun H."/>
            <person name="Tritt A."/>
            <person name="Yoshinaga Y."/>
            <person name="Zwiers L.-H."/>
            <person name="Turgeon B."/>
            <person name="Goodwin S."/>
            <person name="Spatafora J."/>
            <person name="Crous P."/>
            <person name="Grigoriev I."/>
        </authorList>
    </citation>
    <scope>NUCLEOTIDE SEQUENCE [LARGE SCALE GENOMIC DNA]</scope>
    <source>
        <strain evidence="15">CBS 304.66</strain>
    </source>
</reference>
<dbReference type="GO" id="GO:0016020">
    <property type="term" value="C:membrane"/>
    <property type="evidence" value="ECO:0007669"/>
    <property type="project" value="UniProtKB-SubCell"/>
</dbReference>
<dbReference type="Gene3D" id="1.10.630.10">
    <property type="entry name" value="Cytochrome P450"/>
    <property type="match status" value="1"/>
</dbReference>
<evidence type="ECO:0000256" key="5">
    <source>
        <dbReference type="ARBA" id="ARBA00022692"/>
    </source>
</evidence>
<dbReference type="GO" id="GO:0004497">
    <property type="term" value="F:monooxygenase activity"/>
    <property type="evidence" value="ECO:0007669"/>
    <property type="project" value="UniProtKB-KW"/>
</dbReference>
<evidence type="ECO:0000256" key="7">
    <source>
        <dbReference type="ARBA" id="ARBA00022989"/>
    </source>
</evidence>
<accession>A0A9P4KGX7</accession>
<comment type="subcellular location">
    <subcellularLocation>
        <location evidence="2">Membrane</location>
    </subcellularLocation>
</comment>
<dbReference type="InterPro" id="IPR002401">
    <property type="entry name" value="Cyt_P450_E_grp-I"/>
</dbReference>
<dbReference type="CDD" id="cd11041">
    <property type="entry name" value="CYP503A1-like"/>
    <property type="match status" value="1"/>
</dbReference>
<dbReference type="EMBL" id="ML986591">
    <property type="protein sequence ID" value="KAF2267498.1"/>
    <property type="molecule type" value="Genomic_DNA"/>
</dbReference>
<evidence type="ECO:0000256" key="11">
    <source>
        <dbReference type="ARBA" id="ARBA00023136"/>
    </source>
</evidence>
<keyword evidence="11 13" id="KW-0472">Membrane</keyword>
<dbReference type="Pfam" id="PF00067">
    <property type="entry name" value="p450"/>
    <property type="match status" value="1"/>
</dbReference>
<comment type="caution">
    <text evidence="14">The sequence shown here is derived from an EMBL/GenBank/DDBJ whole genome shotgun (WGS) entry which is preliminary data.</text>
</comment>
<dbReference type="GO" id="GO:0005506">
    <property type="term" value="F:iron ion binding"/>
    <property type="evidence" value="ECO:0007669"/>
    <property type="project" value="InterPro"/>
</dbReference>
<keyword evidence="7 13" id="KW-1133">Transmembrane helix</keyword>
<dbReference type="InterPro" id="IPR001128">
    <property type="entry name" value="Cyt_P450"/>
</dbReference>
<name>A0A9P4KGX7_9PLEO</name>
<gene>
    <name evidence="14" type="ORF">CC78DRAFT_530878</name>
</gene>
<keyword evidence="5 13" id="KW-0812">Transmembrane</keyword>
<evidence type="ECO:0000256" key="13">
    <source>
        <dbReference type="SAM" id="Phobius"/>
    </source>
</evidence>
<evidence type="ECO:0000256" key="12">
    <source>
        <dbReference type="PIRSR" id="PIRSR602401-1"/>
    </source>
</evidence>
<evidence type="ECO:0000313" key="15">
    <source>
        <dbReference type="Proteomes" id="UP000800093"/>
    </source>
</evidence>
<sequence>MDQYLGYAGYGMEYLRDTGYSIDQYLRDTRYNVDQYLRDTRYNVDQYLRYTRDNVKVDQYLVSPLVVWVICVLCVSGLLGFDAYILRRKYRSKVKRFIQQTRAVINDFRSARYYKPWNSAKPIIVTTKKQIQELSEASQVLSQRAVYADMFGFKHTLNGYDHHEVNTAKSRLFGRLLQVQGTANLPKVFPFLTKRLNESLGVQLRQGKLTPNGISLPVANTVRVLASRLMGVTFFGENLSADPKFADALLRHPKDMVSCLAAFQVTPGFLSSAVHSLITRGGQSQKLILSKLAYILGPGYESWDEPLPLKELTFAWNMVQLTRDNPYWTSSEQLAQNLLGAWFAAAHQPWMNLDFITLSLCVHPEIQDALREEIGDLEGLDYERLQNMPLLDSFIKETVRLHPLDTMAVRRKALKDYTFVGGAPFVKAGSTVCVSSYDKMHDDIDYPNPNSYQPRRFLDTRSPVRGTKFTDVSEKFPVWGFGSLACPGRFHASIVIKLILVHLIMKFDLRLEDEKARRLWSWETFTMPYESTRFVLKART</sequence>
<dbReference type="SUPFAM" id="SSF48264">
    <property type="entry name" value="Cytochrome P450"/>
    <property type="match status" value="1"/>
</dbReference>
<evidence type="ECO:0000256" key="4">
    <source>
        <dbReference type="ARBA" id="ARBA00022617"/>
    </source>
</evidence>
<keyword evidence="15" id="KW-1185">Reference proteome</keyword>
<dbReference type="Proteomes" id="UP000800093">
    <property type="component" value="Unassembled WGS sequence"/>
</dbReference>
<keyword evidence="9 12" id="KW-0408">Iron</keyword>
<keyword evidence="10" id="KW-0503">Monooxygenase</keyword>
<evidence type="ECO:0000256" key="2">
    <source>
        <dbReference type="ARBA" id="ARBA00004370"/>
    </source>
</evidence>
<feature type="binding site" description="axial binding residue" evidence="12">
    <location>
        <position position="486"/>
    </location>
    <ligand>
        <name>heme</name>
        <dbReference type="ChEBI" id="CHEBI:30413"/>
    </ligand>
    <ligandPart>
        <name>Fe</name>
        <dbReference type="ChEBI" id="CHEBI:18248"/>
    </ligandPart>
</feature>
<dbReference type="GO" id="GO:0016705">
    <property type="term" value="F:oxidoreductase activity, acting on paired donors, with incorporation or reduction of molecular oxygen"/>
    <property type="evidence" value="ECO:0007669"/>
    <property type="project" value="InterPro"/>
</dbReference>
<protein>
    <submittedName>
        <fullName evidence="14">Cytochrome P450</fullName>
    </submittedName>
</protein>
<comment type="cofactor">
    <cofactor evidence="1 12">
        <name>heme</name>
        <dbReference type="ChEBI" id="CHEBI:30413"/>
    </cofactor>
</comment>
<feature type="transmembrane region" description="Helical" evidence="13">
    <location>
        <begin position="65"/>
        <end position="86"/>
    </location>
</feature>
<dbReference type="PRINTS" id="PR00463">
    <property type="entry name" value="EP450I"/>
</dbReference>
<organism evidence="14 15">
    <name type="scientific">Lojkania enalia</name>
    <dbReference type="NCBI Taxonomy" id="147567"/>
    <lineage>
        <taxon>Eukaryota</taxon>
        <taxon>Fungi</taxon>
        <taxon>Dikarya</taxon>
        <taxon>Ascomycota</taxon>
        <taxon>Pezizomycotina</taxon>
        <taxon>Dothideomycetes</taxon>
        <taxon>Pleosporomycetidae</taxon>
        <taxon>Pleosporales</taxon>
        <taxon>Pleosporales incertae sedis</taxon>
        <taxon>Lojkania</taxon>
    </lineage>
</organism>
<proteinExistence type="inferred from homology"/>
<evidence type="ECO:0000256" key="3">
    <source>
        <dbReference type="ARBA" id="ARBA00010617"/>
    </source>
</evidence>
<evidence type="ECO:0000313" key="14">
    <source>
        <dbReference type="EMBL" id="KAF2267498.1"/>
    </source>
</evidence>
<evidence type="ECO:0000256" key="9">
    <source>
        <dbReference type="ARBA" id="ARBA00023004"/>
    </source>
</evidence>
<keyword evidence="6 12" id="KW-0479">Metal-binding</keyword>
<dbReference type="AlphaFoldDB" id="A0A9P4KGX7"/>
<evidence type="ECO:0000256" key="6">
    <source>
        <dbReference type="ARBA" id="ARBA00022723"/>
    </source>
</evidence>
<comment type="similarity">
    <text evidence="3">Belongs to the cytochrome P450 family.</text>
</comment>
<dbReference type="InterPro" id="IPR036396">
    <property type="entry name" value="Cyt_P450_sf"/>
</dbReference>
<dbReference type="PANTHER" id="PTHR46206:SF5">
    <property type="entry name" value="P450, PUTATIVE (EUROFUNG)-RELATED"/>
    <property type="match status" value="1"/>
</dbReference>
<evidence type="ECO:0000256" key="1">
    <source>
        <dbReference type="ARBA" id="ARBA00001971"/>
    </source>
</evidence>
<keyword evidence="4 12" id="KW-0349">Heme</keyword>
<dbReference type="OrthoDB" id="1844152at2759"/>
<dbReference type="PANTHER" id="PTHR46206">
    <property type="entry name" value="CYTOCHROME P450"/>
    <property type="match status" value="1"/>
</dbReference>
<dbReference type="GO" id="GO:0020037">
    <property type="term" value="F:heme binding"/>
    <property type="evidence" value="ECO:0007669"/>
    <property type="project" value="InterPro"/>
</dbReference>